<evidence type="ECO:0000313" key="1">
    <source>
        <dbReference type="EMBL" id="PJJ83361.1"/>
    </source>
</evidence>
<gene>
    <name evidence="1" type="ORF">CLV57_0341</name>
</gene>
<evidence type="ECO:0000313" key="2">
    <source>
        <dbReference type="Proteomes" id="UP000242687"/>
    </source>
</evidence>
<reference evidence="1 2" key="1">
    <citation type="submission" date="2017-11" db="EMBL/GenBank/DDBJ databases">
        <title>Genomic Encyclopedia of Archaeal and Bacterial Type Strains, Phase II (KMG-II): From Individual Species to Whole Genera.</title>
        <authorList>
            <person name="Goeker M."/>
        </authorList>
    </citation>
    <scope>NUCLEOTIDE SEQUENCE [LARGE SCALE GENOMIC DNA]</scope>
    <source>
        <strain evidence="1 2">DSM 28175</strain>
    </source>
</reference>
<protein>
    <submittedName>
        <fullName evidence="1">Uncharacterized protein</fullName>
    </submittedName>
</protein>
<dbReference type="RefSeq" id="WP_100339636.1">
    <property type="nucleotide sequence ID" value="NZ_PGFJ01000001.1"/>
</dbReference>
<dbReference type="EMBL" id="PGFJ01000001">
    <property type="protein sequence ID" value="PJJ83361.1"/>
    <property type="molecule type" value="Genomic_DNA"/>
</dbReference>
<dbReference type="OrthoDB" id="9794557at2"/>
<name>A0A2H9VRC1_9SPHI</name>
<sequence length="150" mass="17226">MKRLLPFLLIAVVFASCSENYSNGERIGVITQFSYTGLWWKSWEGHLNVTQTGMNSSVPFDFSIDNNNPDQKVINILDSAAQHGWKVKLVYHETKGKNWFNNRGETDHFVTKVEVLDKNMASLFQNQNQRAGRVVDTIYVVIDKSELKKK</sequence>
<dbReference type="PROSITE" id="PS51257">
    <property type="entry name" value="PROKAR_LIPOPROTEIN"/>
    <property type="match status" value="1"/>
</dbReference>
<accession>A0A2H9VRC1</accession>
<comment type="caution">
    <text evidence="1">The sequence shown here is derived from an EMBL/GenBank/DDBJ whole genome shotgun (WGS) entry which is preliminary data.</text>
</comment>
<dbReference type="Proteomes" id="UP000242687">
    <property type="component" value="Unassembled WGS sequence"/>
</dbReference>
<proteinExistence type="predicted"/>
<dbReference type="AlphaFoldDB" id="A0A2H9VRC1"/>
<organism evidence="1 2">
    <name type="scientific">Mucilaginibacter auburnensis</name>
    <dbReference type="NCBI Taxonomy" id="1457233"/>
    <lineage>
        <taxon>Bacteria</taxon>
        <taxon>Pseudomonadati</taxon>
        <taxon>Bacteroidota</taxon>
        <taxon>Sphingobacteriia</taxon>
        <taxon>Sphingobacteriales</taxon>
        <taxon>Sphingobacteriaceae</taxon>
        <taxon>Mucilaginibacter</taxon>
    </lineage>
</organism>
<keyword evidence="2" id="KW-1185">Reference proteome</keyword>